<name>G0NB25_CAEBE</name>
<dbReference type="InterPro" id="IPR012885">
    <property type="entry name" value="F-box_Sdz-33"/>
</dbReference>
<protein>
    <recommendedName>
        <fullName evidence="1">Sdz-33 F-box domain-containing protein</fullName>
    </recommendedName>
</protein>
<dbReference type="AlphaFoldDB" id="G0NB25"/>
<dbReference type="InterPro" id="IPR053222">
    <property type="entry name" value="Zygotic_Embryogenesis-Asso"/>
</dbReference>
<gene>
    <name evidence="2" type="ORF">CAEBREN_10808</name>
</gene>
<keyword evidence="3" id="KW-1185">Reference proteome</keyword>
<dbReference type="InParanoid" id="G0NB25"/>
<evidence type="ECO:0000313" key="3">
    <source>
        <dbReference type="Proteomes" id="UP000008068"/>
    </source>
</evidence>
<organism evidence="3">
    <name type="scientific">Caenorhabditis brenneri</name>
    <name type="common">Nematode worm</name>
    <dbReference type="NCBI Taxonomy" id="135651"/>
    <lineage>
        <taxon>Eukaryota</taxon>
        <taxon>Metazoa</taxon>
        <taxon>Ecdysozoa</taxon>
        <taxon>Nematoda</taxon>
        <taxon>Chromadorea</taxon>
        <taxon>Rhabditida</taxon>
        <taxon>Rhabditina</taxon>
        <taxon>Rhabditomorpha</taxon>
        <taxon>Rhabditoidea</taxon>
        <taxon>Rhabditidae</taxon>
        <taxon>Peloderinae</taxon>
        <taxon>Caenorhabditis</taxon>
    </lineage>
</organism>
<proteinExistence type="predicted"/>
<dbReference type="STRING" id="135651.G0NB25"/>
<dbReference type="HOGENOM" id="CLU_028840_1_3_1"/>
<dbReference type="OrthoDB" id="5881011at2759"/>
<dbReference type="Pfam" id="PF07735">
    <property type="entry name" value="FBA_2"/>
    <property type="match status" value="1"/>
</dbReference>
<dbReference type="PANTHER" id="PTHR22899">
    <property type="entry name" value="CYCLIN-RELATED F-BOX FAMILY"/>
    <property type="match status" value="1"/>
</dbReference>
<sequence>MFSSFFLAYHTSFTAFLLCFNFAKLVLNQLCLSLISRKTKDLVKSVQINPSRLHVVVGERIRLDMPPYGFVLSFYEERQDNMRMLVKPDKVWISLRDFSVRKSQNPDIRLTNHLEIREWYEHILYILSIRQAALIGFYQGCERFDLGMIKSIFGKIDDLTFYFGRPRSHAREVLRTFISDIKQLRLVWNPYPRGDTGFQKMLSQNLDELDLGSHHSFERLHLEDLLICNAHHIKFASNQQFENINKFLKLWIKGANPRLQKLIIEQRTHFNEEILKGIKIIREIPREEDIGYEENVDWRFAYRTRAVDIKRCDGTRGTVILLESTFYFLVWN</sequence>
<dbReference type="Proteomes" id="UP000008068">
    <property type="component" value="Unassembled WGS sequence"/>
</dbReference>
<reference evidence="3" key="1">
    <citation type="submission" date="2011-07" db="EMBL/GenBank/DDBJ databases">
        <authorList>
            <consortium name="Caenorhabditis brenneri Sequencing and Analysis Consortium"/>
            <person name="Wilson R.K."/>
        </authorList>
    </citation>
    <scope>NUCLEOTIDE SEQUENCE [LARGE SCALE GENOMIC DNA]</scope>
    <source>
        <strain evidence="3">PB2801</strain>
    </source>
</reference>
<accession>G0NB25</accession>
<evidence type="ECO:0000313" key="2">
    <source>
        <dbReference type="EMBL" id="EGT56730.1"/>
    </source>
</evidence>
<dbReference type="EMBL" id="GL379856">
    <property type="protein sequence ID" value="EGT56730.1"/>
    <property type="molecule type" value="Genomic_DNA"/>
</dbReference>
<feature type="domain" description="Sdz-33 F-box" evidence="1">
    <location>
        <begin position="198"/>
        <end position="263"/>
    </location>
</feature>
<evidence type="ECO:0000259" key="1">
    <source>
        <dbReference type="Pfam" id="PF07735"/>
    </source>
</evidence>